<gene>
    <name evidence="1" type="ORF">QE364_003963</name>
</gene>
<keyword evidence="2" id="KW-1185">Reference proteome</keyword>
<organism evidence="1 2">
    <name type="scientific">Nocardioides zeae</name>
    <dbReference type="NCBI Taxonomy" id="1457234"/>
    <lineage>
        <taxon>Bacteria</taxon>
        <taxon>Bacillati</taxon>
        <taxon>Actinomycetota</taxon>
        <taxon>Actinomycetes</taxon>
        <taxon>Propionibacteriales</taxon>
        <taxon>Nocardioidaceae</taxon>
        <taxon>Nocardioides</taxon>
    </lineage>
</organism>
<evidence type="ECO:0000313" key="2">
    <source>
        <dbReference type="Proteomes" id="UP001261666"/>
    </source>
</evidence>
<protein>
    <submittedName>
        <fullName evidence="1">ABC-type glycerol-3-phosphate transport system substrate-binding protein</fullName>
    </submittedName>
</protein>
<name>A0ACC6INH0_9ACTN</name>
<evidence type="ECO:0000313" key="1">
    <source>
        <dbReference type="EMBL" id="MDR6212229.1"/>
    </source>
</evidence>
<reference evidence="1" key="1">
    <citation type="submission" date="2023-08" db="EMBL/GenBank/DDBJ databases">
        <title>Functional and genomic diversity of the sorghum phyllosphere microbiome.</title>
        <authorList>
            <person name="Shade A."/>
        </authorList>
    </citation>
    <scope>NUCLEOTIDE SEQUENCE</scope>
    <source>
        <strain evidence="1">SORGH_AS_0885</strain>
    </source>
</reference>
<dbReference type="Proteomes" id="UP001261666">
    <property type="component" value="Unassembled WGS sequence"/>
</dbReference>
<accession>A0ACC6INH0</accession>
<dbReference type="EMBL" id="JAVIZJ010000020">
    <property type="protein sequence ID" value="MDR6212229.1"/>
    <property type="molecule type" value="Genomic_DNA"/>
</dbReference>
<proteinExistence type="predicted"/>
<comment type="caution">
    <text evidence="1">The sequence shown here is derived from an EMBL/GenBank/DDBJ whole genome shotgun (WGS) entry which is preliminary data.</text>
</comment>
<sequence length="133" mass="13837">MHRTTAALLLSLATAVTLTACGGDDEDGTGTGTGTTTDRQDGGDRGSDAFCEAVEADTASAAVAYNPVLPGMNVDIDGILDFLATAGAPDGLEAEHETWVAYLEDKDPEEFAPEPDDVAEAREALFDAQLECR</sequence>